<organism evidence="2 3">
    <name type="scientific">Roseicella frigidaeris</name>
    <dbReference type="NCBI Taxonomy" id="2230885"/>
    <lineage>
        <taxon>Bacteria</taxon>
        <taxon>Pseudomonadati</taxon>
        <taxon>Pseudomonadota</taxon>
        <taxon>Alphaproteobacteria</taxon>
        <taxon>Acetobacterales</taxon>
        <taxon>Roseomonadaceae</taxon>
        <taxon>Roseicella</taxon>
    </lineage>
</organism>
<name>A0A327MFM6_9PROT</name>
<evidence type="ECO:0000256" key="1">
    <source>
        <dbReference type="SAM" id="MobiDB-lite"/>
    </source>
</evidence>
<evidence type="ECO:0000313" key="3">
    <source>
        <dbReference type="Proteomes" id="UP000249065"/>
    </source>
</evidence>
<gene>
    <name evidence="2" type="ORF">DOO78_01665</name>
</gene>
<comment type="caution">
    <text evidence="2">The sequence shown here is derived from an EMBL/GenBank/DDBJ whole genome shotgun (WGS) entry which is preliminary data.</text>
</comment>
<keyword evidence="3" id="KW-1185">Reference proteome</keyword>
<evidence type="ECO:0008006" key="4">
    <source>
        <dbReference type="Google" id="ProtNLM"/>
    </source>
</evidence>
<feature type="compositionally biased region" description="Low complexity" evidence="1">
    <location>
        <begin position="108"/>
        <end position="117"/>
    </location>
</feature>
<proteinExistence type="predicted"/>
<evidence type="ECO:0000313" key="2">
    <source>
        <dbReference type="EMBL" id="RAI60863.1"/>
    </source>
</evidence>
<sequence>MAMRYAVRAHNLSAQSENKIHDDAVARRFGFRGALVPGVEVYAYACHPAVERWGRDWLERGTADCRFLSPVHDEELVEVEAVEAAEGLALTVRRGETICATGHAALPPAAGAPSAAPETPPWRAPPAERPPASEASLAPGTVLGTAPLEVTPAAAAAYLAAVRETSPLYAEAGLVHPGMVLRLCNQALVQNVVLGPWIHTGSRVRNLAAARIGESLVARARVTANGERKGHRIVELVVQVVTGAGRPIALVEHAAIWRPRQLG</sequence>
<dbReference type="AlphaFoldDB" id="A0A327MFM6"/>
<dbReference type="Proteomes" id="UP000249065">
    <property type="component" value="Unassembled WGS sequence"/>
</dbReference>
<feature type="compositionally biased region" description="Pro residues" evidence="1">
    <location>
        <begin position="118"/>
        <end position="129"/>
    </location>
</feature>
<feature type="region of interest" description="Disordered" evidence="1">
    <location>
        <begin position="108"/>
        <end position="139"/>
    </location>
</feature>
<accession>A0A327MFM6</accession>
<dbReference type="OrthoDB" id="5174360at2"/>
<dbReference type="EMBL" id="QLIX01000001">
    <property type="protein sequence ID" value="RAI60863.1"/>
    <property type="molecule type" value="Genomic_DNA"/>
</dbReference>
<protein>
    <recommendedName>
        <fullName evidence="4">MaoC-like domain-containing protein</fullName>
    </recommendedName>
</protein>
<dbReference type="Gene3D" id="3.10.129.10">
    <property type="entry name" value="Hotdog Thioesterase"/>
    <property type="match status" value="2"/>
</dbReference>
<reference evidence="3" key="1">
    <citation type="submission" date="2018-06" db="EMBL/GenBank/DDBJ databases">
        <authorList>
            <person name="Khan S.A."/>
        </authorList>
    </citation>
    <scope>NUCLEOTIDE SEQUENCE [LARGE SCALE GENOMIC DNA]</scope>
    <source>
        <strain evidence="3">DB-1506</strain>
    </source>
</reference>
<dbReference type="SUPFAM" id="SSF54637">
    <property type="entry name" value="Thioesterase/thiol ester dehydrase-isomerase"/>
    <property type="match status" value="2"/>
</dbReference>
<dbReference type="InterPro" id="IPR029069">
    <property type="entry name" value="HotDog_dom_sf"/>
</dbReference>
<feature type="compositionally biased region" description="Low complexity" evidence="1">
    <location>
        <begin position="130"/>
        <end position="139"/>
    </location>
</feature>
<dbReference type="RefSeq" id="WP_111467975.1">
    <property type="nucleotide sequence ID" value="NZ_QLIX01000001.1"/>
</dbReference>